<evidence type="ECO:0000256" key="4">
    <source>
        <dbReference type="PROSITE-ProRule" id="PRU00335"/>
    </source>
</evidence>
<gene>
    <name evidence="6" type="ORF">KCG34_11805</name>
</gene>
<dbReference type="PANTHER" id="PTHR47506:SF7">
    <property type="entry name" value="TRANSCRIPTIONAL REGULATORY PROTEIN"/>
    <property type="match status" value="1"/>
</dbReference>
<name>A0A975G427_9CAUL</name>
<dbReference type="SUPFAM" id="SSF48498">
    <property type="entry name" value="Tetracyclin repressor-like, C-terminal domain"/>
    <property type="match status" value="1"/>
</dbReference>
<dbReference type="InterPro" id="IPR009057">
    <property type="entry name" value="Homeodomain-like_sf"/>
</dbReference>
<keyword evidence="7" id="KW-1185">Reference proteome</keyword>
<accession>A0A975G427</accession>
<evidence type="ECO:0000313" key="7">
    <source>
        <dbReference type="Proteomes" id="UP000676409"/>
    </source>
</evidence>
<dbReference type="InterPro" id="IPR054156">
    <property type="entry name" value="YxaF_TetR_C"/>
</dbReference>
<dbReference type="GO" id="GO:0003677">
    <property type="term" value="F:DNA binding"/>
    <property type="evidence" value="ECO:0007669"/>
    <property type="project" value="UniProtKB-UniRule"/>
</dbReference>
<dbReference type="Gene3D" id="1.10.10.60">
    <property type="entry name" value="Homeodomain-like"/>
    <property type="match status" value="1"/>
</dbReference>
<dbReference type="Pfam" id="PF00440">
    <property type="entry name" value="TetR_N"/>
    <property type="match status" value="1"/>
</dbReference>
<evidence type="ECO:0000259" key="5">
    <source>
        <dbReference type="PROSITE" id="PS50977"/>
    </source>
</evidence>
<feature type="DNA-binding region" description="H-T-H motif" evidence="4">
    <location>
        <begin position="32"/>
        <end position="51"/>
    </location>
</feature>
<evidence type="ECO:0000313" key="6">
    <source>
        <dbReference type="EMBL" id="QUD90490.1"/>
    </source>
</evidence>
<dbReference type="PRINTS" id="PR00455">
    <property type="entry name" value="HTHTETR"/>
</dbReference>
<dbReference type="Proteomes" id="UP000676409">
    <property type="component" value="Chromosome"/>
</dbReference>
<sequence length="197" mass="21237">MRYDAEHKQKTRERVLKEAAKAIRAEGPHQVGVAQVMAKAGLTHGGFYAHFSSKEDLIAEAIGQMFVESGEKMAAEYAGRTPAEALVGYINFYLSRSHRDSRSAGCPLPFLAADAPRLAEPARERFAKGVASLEAKLAGQLAALGHPNAEEEGAALLAQLVGAVSLARAEPDPERSDQILARCRASVKRRFGLENVK</sequence>
<keyword evidence="2 4" id="KW-0238">DNA-binding</keyword>
<dbReference type="SUPFAM" id="SSF46689">
    <property type="entry name" value="Homeodomain-like"/>
    <property type="match status" value="1"/>
</dbReference>
<keyword evidence="1" id="KW-0805">Transcription regulation</keyword>
<dbReference type="RefSeq" id="WP_211940541.1">
    <property type="nucleotide sequence ID" value="NZ_CP073078.1"/>
</dbReference>
<feature type="domain" description="HTH tetR-type" evidence="5">
    <location>
        <begin position="9"/>
        <end position="69"/>
    </location>
</feature>
<organism evidence="6 7">
    <name type="scientific">Phenylobacterium montanum</name>
    <dbReference type="NCBI Taxonomy" id="2823693"/>
    <lineage>
        <taxon>Bacteria</taxon>
        <taxon>Pseudomonadati</taxon>
        <taxon>Pseudomonadota</taxon>
        <taxon>Alphaproteobacteria</taxon>
        <taxon>Caulobacterales</taxon>
        <taxon>Caulobacteraceae</taxon>
        <taxon>Phenylobacterium</taxon>
    </lineage>
</organism>
<dbReference type="InterPro" id="IPR001647">
    <property type="entry name" value="HTH_TetR"/>
</dbReference>
<evidence type="ECO:0000256" key="1">
    <source>
        <dbReference type="ARBA" id="ARBA00023015"/>
    </source>
</evidence>
<dbReference type="EMBL" id="CP073078">
    <property type="protein sequence ID" value="QUD90490.1"/>
    <property type="molecule type" value="Genomic_DNA"/>
</dbReference>
<dbReference type="PANTHER" id="PTHR47506">
    <property type="entry name" value="TRANSCRIPTIONAL REGULATORY PROTEIN"/>
    <property type="match status" value="1"/>
</dbReference>
<dbReference type="Pfam" id="PF21993">
    <property type="entry name" value="TetR_C_13_2"/>
    <property type="match status" value="1"/>
</dbReference>
<keyword evidence="3" id="KW-0804">Transcription</keyword>
<dbReference type="InterPro" id="IPR036271">
    <property type="entry name" value="Tet_transcr_reg_TetR-rel_C_sf"/>
</dbReference>
<dbReference type="AlphaFoldDB" id="A0A975G427"/>
<dbReference type="PROSITE" id="PS50977">
    <property type="entry name" value="HTH_TETR_2"/>
    <property type="match status" value="1"/>
</dbReference>
<reference evidence="6" key="1">
    <citation type="submission" date="2021-04" db="EMBL/GenBank/DDBJ databases">
        <title>The complete genome sequence of Caulobacter sp. S6.</title>
        <authorList>
            <person name="Tang Y."/>
            <person name="Ouyang W."/>
            <person name="Liu Q."/>
            <person name="Huang B."/>
            <person name="Guo Z."/>
            <person name="Lei P."/>
        </authorList>
    </citation>
    <scope>NUCLEOTIDE SEQUENCE</scope>
    <source>
        <strain evidence="6">S6</strain>
    </source>
</reference>
<dbReference type="KEGG" id="caul:KCG34_11805"/>
<proteinExistence type="predicted"/>
<protein>
    <submittedName>
        <fullName evidence="6">TetR/AcrR family transcriptional regulator</fullName>
    </submittedName>
</protein>
<evidence type="ECO:0000256" key="2">
    <source>
        <dbReference type="ARBA" id="ARBA00023125"/>
    </source>
</evidence>
<evidence type="ECO:0000256" key="3">
    <source>
        <dbReference type="ARBA" id="ARBA00023163"/>
    </source>
</evidence>
<dbReference type="Gene3D" id="1.10.357.10">
    <property type="entry name" value="Tetracycline Repressor, domain 2"/>
    <property type="match status" value="1"/>
</dbReference>